<evidence type="ECO:0000256" key="2">
    <source>
        <dbReference type="ARBA" id="ARBA00022679"/>
    </source>
</evidence>
<dbReference type="InterPro" id="IPR004629">
    <property type="entry name" value="WecG_TagA_CpsF"/>
</dbReference>
<dbReference type="GO" id="GO:0047244">
    <property type="term" value="F:N-acetylglucosaminyldiphosphoundecaprenol N-acetyl-beta-D-mannosaminyltransferase activity"/>
    <property type="evidence" value="ECO:0007669"/>
    <property type="project" value="UniProtKB-EC"/>
</dbReference>
<dbReference type="NCBIfam" id="TIGR00696">
    <property type="entry name" value="wecG_tagA_cpsF"/>
    <property type="match status" value="1"/>
</dbReference>
<dbReference type="EC" id="2.4.1.187" evidence="3"/>
<sequence length="255" mass="28702">MNQAEPPRRQVIGISINPLSLSQHVNLILGWATQNESRAVYVANVHMLMEARWNPDFRQVLHAADLVTPDGMPLVWMLRLLGIYDQERVAGMDLLRELCVGSQSRSIGVLFLGSSAQILAKMRQRLDIEYPSLNIVGMDPLPFRPLTPSEDRDLINKINQSKAGLLLLSLGCPKQEKWIAAHRGRVNATMIGLGGVFPVYAGLQAYAPQWARDSGLEWAYRLCQEPGRLWRRYATTIPPFLWLAAQQLANRSSKH</sequence>
<keyword evidence="1 3" id="KW-0328">Glycosyltransferase</keyword>
<name>A0A2W1JT15_9CYAN</name>
<dbReference type="Pfam" id="PF03808">
    <property type="entry name" value="Glyco_tran_WecG"/>
    <property type="match status" value="1"/>
</dbReference>
<dbReference type="AlphaFoldDB" id="A0A2W1JT15"/>
<dbReference type="RefSeq" id="WP_110985227.1">
    <property type="nucleotide sequence ID" value="NZ_CAWNWM010000003.1"/>
</dbReference>
<accession>A0A2W1JT15</accession>
<dbReference type="EMBL" id="PQWO01000003">
    <property type="protein sequence ID" value="PZD74275.1"/>
    <property type="molecule type" value="Genomic_DNA"/>
</dbReference>
<proteinExistence type="predicted"/>
<evidence type="ECO:0000313" key="4">
    <source>
        <dbReference type="Proteomes" id="UP000248857"/>
    </source>
</evidence>
<dbReference type="OrthoDB" id="9771846at2"/>
<gene>
    <name evidence="3" type="primary">tagA_3</name>
    <name evidence="3" type="ORF">C1752_01252</name>
</gene>
<comment type="caution">
    <text evidence="3">The sequence shown here is derived from an EMBL/GenBank/DDBJ whole genome shotgun (WGS) entry which is preliminary data.</text>
</comment>
<dbReference type="PANTHER" id="PTHR34136">
    <property type="match status" value="1"/>
</dbReference>
<keyword evidence="2 3" id="KW-0808">Transferase</keyword>
<protein>
    <submittedName>
        <fullName evidence="3">N-acetylglucosaminyldiphosphoundecaprenol N-acetyl-beta-D-mannosaminyltransferase</fullName>
        <ecNumber evidence="3">2.4.1.187</ecNumber>
    </submittedName>
</protein>
<organism evidence="3 4">
    <name type="scientific">Acaryochloris thomasi RCC1774</name>
    <dbReference type="NCBI Taxonomy" id="1764569"/>
    <lineage>
        <taxon>Bacteria</taxon>
        <taxon>Bacillati</taxon>
        <taxon>Cyanobacteriota</taxon>
        <taxon>Cyanophyceae</taxon>
        <taxon>Acaryochloridales</taxon>
        <taxon>Acaryochloridaceae</taxon>
        <taxon>Acaryochloris</taxon>
        <taxon>Acaryochloris thomasi</taxon>
    </lineage>
</organism>
<dbReference type="Proteomes" id="UP000248857">
    <property type="component" value="Unassembled WGS sequence"/>
</dbReference>
<keyword evidence="4" id="KW-1185">Reference proteome</keyword>
<dbReference type="CDD" id="cd06533">
    <property type="entry name" value="Glyco_transf_WecG_TagA"/>
    <property type="match status" value="1"/>
</dbReference>
<evidence type="ECO:0000313" key="3">
    <source>
        <dbReference type="EMBL" id="PZD74275.1"/>
    </source>
</evidence>
<reference evidence="3 4" key="1">
    <citation type="journal article" date="2018" name="Sci. Rep.">
        <title>A novel species of the marine cyanobacterium Acaryochloris with a unique pigment content and lifestyle.</title>
        <authorList>
            <person name="Partensky F."/>
            <person name="Six C."/>
            <person name="Ratin M."/>
            <person name="Garczarek L."/>
            <person name="Vaulot D."/>
            <person name="Probert I."/>
            <person name="Calteau A."/>
            <person name="Gourvil P."/>
            <person name="Marie D."/>
            <person name="Grebert T."/>
            <person name="Bouchier C."/>
            <person name="Le Panse S."/>
            <person name="Gachenot M."/>
            <person name="Rodriguez F."/>
            <person name="Garrido J.L."/>
        </authorList>
    </citation>
    <scope>NUCLEOTIDE SEQUENCE [LARGE SCALE GENOMIC DNA]</scope>
    <source>
        <strain evidence="3 4">RCC1774</strain>
    </source>
</reference>
<dbReference type="PANTHER" id="PTHR34136:SF1">
    <property type="entry name" value="UDP-N-ACETYL-D-MANNOSAMINURONIC ACID TRANSFERASE"/>
    <property type="match status" value="1"/>
</dbReference>
<evidence type="ECO:0000256" key="1">
    <source>
        <dbReference type="ARBA" id="ARBA00022676"/>
    </source>
</evidence>